<dbReference type="AlphaFoldDB" id="A0A917N1Y4"/>
<feature type="domain" description="NmrA-like" evidence="3">
    <location>
        <begin position="27"/>
        <end position="247"/>
    </location>
</feature>
<dbReference type="EMBL" id="BMDO01000001">
    <property type="protein sequence ID" value="GGI49507.1"/>
    <property type="molecule type" value="Genomic_DNA"/>
</dbReference>
<evidence type="ECO:0000313" key="4">
    <source>
        <dbReference type="EMBL" id="GGI49507.1"/>
    </source>
</evidence>
<proteinExistence type="predicted"/>
<dbReference type="InterPro" id="IPR051609">
    <property type="entry name" value="NmrA/Isoflavone_reductase-like"/>
</dbReference>
<keyword evidence="2" id="KW-0560">Oxidoreductase</keyword>
<dbReference type="SUPFAM" id="SSF51735">
    <property type="entry name" value="NAD(P)-binding Rossmann-fold domains"/>
    <property type="match status" value="1"/>
</dbReference>
<protein>
    <recommendedName>
        <fullName evidence="3">NmrA-like domain-containing protein</fullName>
    </recommendedName>
</protein>
<dbReference type="Proteomes" id="UP000662074">
    <property type="component" value="Unassembled WGS sequence"/>
</dbReference>
<evidence type="ECO:0000313" key="5">
    <source>
        <dbReference type="Proteomes" id="UP000662074"/>
    </source>
</evidence>
<dbReference type="PANTHER" id="PTHR47706:SF1">
    <property type="entry name" value="CIPA-LIKE, PUTATIVE (AFU_ORTHOLOGUE AFUA_1G12460)-RELATED"/>
    <property type="match status" value="1"/>
</dbReference>
<organism evidence="4 5">
    <name type="scientific">Mucilaginibacter galii</name>
    <dbReference type="NCBI Taxonomy" id="2005073"/>
    <lineage>
        <taxon>Bacteria</taxon>
        <taxon>Pseudomonadati</taxon>
        <taxon>Bacteroidota</taxon>
        <taxon>Sphingobacteriia</taxon>
        <taxon>Sphingobacteriales</taxon>
        <taxon>Sphingobacteriaceae</taxon>
        <taxon>Mucilaginibacter</taxon>
    </lineage>
</organism>
<dbReference type="Gene3D" id="3.40.50.720">
    <property type="entry name" value="NAD(P)-binding Rossmann-like Domain"/>
    <property type="match status" value="1"/>
</dbReference>
<dbReference type="Gene3D" id="3.90.25.10">
    <property type="entry name" value="UDP-galactose 4-epimerase, domain 1"/>
    <property type="match status" value="1"/>
</dbReference>
<gene>
    <name evidence="4" type="ORF">GCM10011425_07190</name>
</gene>
<dbReference type="GO" id="GO:0016491">
    <property type="term" value="F:oxidoreductase activity"/>
    <property type="evidence" value="ECO:0007669"/>
    <property type="project" value="UniProtKB-KW"/>
</dbReference>
<comment type="caution">
    <text evidence="4">The sequence shown here is derived from an EMBL/GenBank/DDBJ whole genome shotgun (WGS) entry which is preliminary data.</text>
</comment>
<name>A0A917N1Y4_9SPHI</name>
<reference evidence="4" key="2">
    <citation type="submission" date="2020-09" db="EMBL/GenBank/DDBJ databases">
        <authorList>
            <person name="Sun Q."/>
            <person name="Sedlacek I."/>
        </authorList>
    </citation>
    <scope>NUCLEOTIDE SEQUENCE</scope>
    <source>
        <strain evidence="4">CCM 8711</strain>
    </source>
</reference>
<evidence type="ECO:0000256" key="1">
    <source>
        <dbReference type="ARBA" id="ARBA00022857"/>
    </source>
</evidence>
<dbReference type="PANTHER" id="PTHR47706">
    <property type="entry name" value="NMRA-LIKE FAMILY PROTEIN"/>
    <property type="match status" value="1"/>
</dbReference>
<evidence type="ECO:0000256" key="2">
    <source>
        <dbReference type="ARBA" id="ARBA00023002"/>
    </source>
</evidence>
<keyword evidence="1" id="KW-0521">NADP</keyword>
<evidence type="ECO:0000259" key="3">
    <source>
        <dbReference type="Pfam" id="PF05368"/>
    </source>
</evidence>
<dbReference type="InterPro" id="IPR008030">
    <property type="entry name" value="NmrA-like"/>
</dbReference>
<sequence length="326" mass="35958">MFTFTKVGKSDKNSFNFLKKTHNKILMKTTILVAGATGNLGGRIVKALLEQGANVRALVRHNSDESKVEHLKQSRVDVVTADMNNLEELTKACEGVACVVSVLQGLHDVIVDTQTLLLNAAVAAGVPRFIPSDFSTDFTQIAPGENRNFDLRREFKERLDQALIAATSIMNGAFAEILAYGTPLLNLKDKTAGYWENPDLKMDFTTMDDTAAFTAAAALDASTPRILHIASFQLSANGIAETATEVLQQPFKLAPMGTLADLSAHNQRERAAHPEGEQEVFPRWQQSQYIQSMFSVQIDTLDNDRYPDLTWTSALEMIKQLGQRGR</sequence>
<dbReference type="Pfam" id="PF05368">
    <property type="entry name" value="NmrA"/>
    <property type="match status" value="1"/>
</dbReference>
<dbReference type="InterPro" id="IPR036291">
    <property type="entry name" value="NAD(P)-bd_dom_sf"/>
</dbReference>
<keyword evidence="5" id="KW-1185">Reference proteome</keyword>
<reference evidence="4" key="1">
    <citation type="journal article" date="2014" name="Int. J. Syst. Evol. Microbiol.">
        <title>Complete genome sequence of Corynebacterium casei LMG S-19264T (=DSM 44701T), isolated from a smear-ripened cheese.</title>
        <authorList>
            <consortium name="US DOE Joint Genome Institute (JGI-PGF)"/>
            <person name="Walter F."/>
            <person name="Albersmeier A."/>
            <person name="Kalinowski J."/>
            <person name="Ruckert C."/>
        </authorList>
    </citation>
    <scope>NUCLEOTIDE SEQUENCE</scope>
    <source>
        <strain evidence="4">CCM 8711</strain>
    </source>
</reference>
<accession>A0A917N1Y4</accession>